<dbReference type="PANTHER" id="PTHR30502:SF0">
    <property type="entry name" value="PHOSPHOENOLPYRUVATE CARBOXYLASE FAMILY PROTEIN"/>
    <property type="match status" value="1"/>
</dbReference>
<evidence type="ECO:0000256" key="3">
    <source>
        <dbReference type="ARBA" id="ARBA00023239"/>
    </source>
</evidence>
<evidence type="ECO:0000256" key="1">
    <source>
        <dbReference type="ARBA" id="ARBA00005568"/>
    </source>
</evidence>
<evidence type="ECO:0000313" key="6">
    <source>
        <dbReference type="Proteomes" id="UP000602004"/>
    </source>
</evidence>
<evidence type="ECO:0000256" key="2">
    <source>
        <dbReference type="ARBA" id="ARBA00022723"/>
    </source>
</evidence>
<dbReference type="PANTHER" id="PTHR30502">
    <property type="entry name" value="2-KETO-3-DEOXY-L-RHAMNONATE ALDOLASE"/>
    <property type="match status" value="1"/>
</dbReference>
<dbReference type="RefSeq" id="WP_115782688.1">
    <property type="nucleotide sequence ID" value="NZ_BMHL01000002.1"/>
</dbReference>
<evidence type="ECO:0000259" key="4">
    <source>
        <dbReference type="Pfam" id="PF03328"/>
    </source>
</evidence>
<dbReference type="InterPro" id="IPR050251">
    <property type="entry name" value="HpcH-HpaI_aldolase"/>
</dbReference>
<evidence type="ECO:0000313" key="5">
    <source>
        <dbReference type="EMBL" id="GGC29561.1"/>
    </source>
</evidence>
<dbReference type="Pfam" id="PF03328">
    <property type="entry name" value="HpcH_HpaI"/>
    <property type="match status" value="1"/>
</dbReference>
<reference evidence="6" key="1">
    <citation type="journal article" date="2019" name="Int. J. Syst. Evol. Microbiol.">
        <title>The Global Catalogue of Microorganisms (GCM) 10K type strain sequencing project: providing services to taxonomists for standard genome sequencing and annotation.</title>
        <authorList>
            <consortium name="The Broad Institute Genomics Platform"/>
            <consortium name="The Broad Institute Genome Sequencing Center for Infectious Disease"/>
            <person name="Wu L."/>
            <person name="Ma J."/>
        </authorList>
    </citation>
    <scope>NUCLEOTIDE SEQUENCE [LARGE SCALE GENOMIC DNA]</scope>
    <source>
        <strain evidence="6">CGMCC 1.15103</strain>
    </source>
</reference>
<name>A0ABQ1LUB4_9BURK</name>
<feature type="domain" description="HpcH/HpaI aldolase/citrate lyase" evidence="4">
    <location>
        <begin position="26"/>
        <end position="239"/>
    </location>
</feature>
<dbReference type="InterPro" id="IPR040442">
    <property type="entry name" value="Pyrv_kinase-like_dom_sf"/>
</dbReference>
<gene>
    <name evidence="5" type="ORF">GCM10011400_15220</name>
</gene>
<dbReference type="SUPFAM" id="SSF51621">
    <property type="entry name" value="Phosphoenolpyruvate/pyruvate domain"/>
    <property type="match status" value="1"/>
</dbReference>
<dbReference type="EMBL" id="BMHL01000002">
    <property type="protein sequence ID" value="GGC29561.1"/>
    <property type="molecule type" value="Genomic_DNA"/>
</dbReference>
<keyword evidence="3" id="KW-0456">Lyase</keyword>
<dbReference type="Proteomes" id="UP000602004">
    <property type="component" value="Unassembled WGS sequence"/>
</dbReference>
<protein>
    <submittedName>
        <fullName evidence="5">4-hydroxy-2-oxovalerate aldolase</fullName>
    </submittedName>
</protein>
<dbReference type="InterPro" id="IPR005000">
    <property type="entry name" value="Aldolase/citrate-lyase_domain"/>
</dbReference>
<comment type="caution">
    <text evidence="5">The sequence shown here is derived from an EMBL/GenBank/DDBJ whole genome shotgun (WGS) entry which is preliminary data.</text>
</comment>
<sequence length="254" mass="26222">MSAETFRSRLRSGSLLVSSFIKTGHYQPVEVAGAAGLDAVVIDAEHAAFSAADLDACLMACRAAGLAGLVRVPDTRAATLLQVLDMGAEGVLVPHVKSAAQAAEIVACTRYARGVRGFSNSARAGNYGAVPMREHIARQDEAVSVICQIEDEDALAHLDAIAAVDGVDCLFVGRADLSVSLRTFDLDDSTVAEATRAALGSASGAGKAGGLFLGDVASVPEWRAAGASFFIIGSDQSMMRAGWRQAAQAVRAAL</sequence>
<organism evidence="5 6">
    <name type="scientific">Paraburkholderia caffeinilytica</name>
    <dbReference type="NCBI Taxonomy" id="1761016"/>
    <lineage>
        <taxon>Bacteria</taxon>
        <taxon>Pseudomonadati</taxon>
        <taxon>Pseudomonadota</taxon>
        <taxon>Betaproteobacteria</taxon>
        <taxon>Burkholderiales</taxon>
        <taxon>Burkholderiaceae</taxon>
        <taxon>Paraburkholderia</taxon>
    </lineage>
</organism>
<keyword evidence="6" id="KW-1185">Reference proteome</keyword>
<keyword evidence="2" id="KW-0479">Metal-binding</keyword>
<comment type="similarity">
    <text evidence="1">Belongs to the HpcH/HpaI aldolase family.</text>
</comment>
<proteinExistence type="inferred from homology"/>
<accession>A0ABQ1LUB4</accession>
<dbReference type="InterPro" id="IPR015813">
    <property type="entry name" value="Pyrv/PenolPyrv_kinase-like_dom"/>
</dbReference>
<dbReference type="Gene3D" id="3.20.20.60">
    <property type="entry name" value="Phosphoenolpyruvate-binding domains"/>
    <property type="match status" value="1"/>
</dbReference>